<gene>
    <name evidence="2" type="ORF">LEP1GSC103_1301</name>
</gene>
<keyword evidence="1" id="KW-1133">Transmembrane helix</keyword>
<keyword evidence="1" id="KW-0812">Transmembrane</keyword>
<accession>A0AAV3J6Z3</accession>
<evidence type="ECO:0000313" key="2">
    <source>
        <dbReference type="EMBL" id="EPG56285.1"/>
    </source>
</evidence>
<keyword evidence="1" id="KW-0472">Membrane</keyword>
<evidence type="ECO:0000256" key="1">
    <source>
        <dbReference type="SAM" id="Phobius"/>
    </source>
</evidence>
<dbReference type="Proteomes" id="UP000014570">
    <property type="component" value="Unassembled WGS sequence"/>
</dbReference>
<dbReference type="EMBL" id="AHNP02000013">
    <property type="protein sequence ID" value="EPG56285.1"/>
    <property type="molecule type" value="Genomic_DNA"/>
</dbReference>
<protein>
    <submittedName>
        <fullName evidence="2">Uncharacterized protein</fullName>
    </submittedName>
</protein>
<comment type="caution">
    <text evidence="2">The sequence shown here is derived from an EMBL/GenBank/DDBJ whole genome shotgun (WGS) entry which is preliminary data.</text>
</comment>
<feature type="transmembrane region" description="Helical" evidence="1">
    <location>
        <begin position="20"/>
        <end position="41"/>
    </location>
</feature>
<evidence type="ECO:0000313" key="3">
    <source>
        <dbReference type="Proteomes" id="UP000014570"/>
    </source>
</evidence>
<organism evidence="2 3">
    <name type="scientific">Leptospira borgpetersenii serovar Javanica str. UI 09931</name>
    <dbReference type="NCBI Taxonomy" id="1049767"/>
    <lineage>
        <taxon>Bacteria</taxon>
        <taxon>Pseudomonadati</taxon>
        <taxon>Spirochaetota</taxon>
        <taxon>Spirochaetia</taxon>
        <taxon>Leptospirales</taxon>
        <taxon>Leptospiraceae</taxon>
        <taxon>Leptospira</taxon>
    </lineage>
</organism>
<sequence length="42" mass="4874">MEEAKNKRIGVVTENNLRSIFVFKKSFFLVGMGFLFLCWSVS</sequence>
<name>A0AAV3J6Z3_LEPBO</name>
<reference evidence="2 3" key="1">
    <citation type="submission" date="2013-04" db="EMBL/GenBank/DDBJ databases">
        <authorList>
            <person name="Harkins D.M."/>
            <person name="Durkin A.S."/>
            <person name="Brinkac L.M."/>
            <person name="Haft D.H."/>
            <person name="Selengut J.D."/>
            <person name="Sanka R."/>
            <person name="DePew J."/>
            <person name="Purushe J."/>
            <person name="Chanthongthip A."/>
            <person name="Lattana O."/>
            <person name="Phetsouvanh R."/>
            <person name="Newton P.N."/>
            <person name="Vinetz J.M."/>
            <person name="Sutton G.G."/>
            <person name="Nierman W.C."/>
            <person name="Fouts D.E."/>
        </authorList>
    </citation>
    <scope>NUCLEOTIDE SEQUENCE [LARGE SCALE GENOMIC DNA]</scope>
    <source>
        <strain evidence="2 3">UI 09931</strain>
    </source>
</reference>
<proteinExistence type="predicted"/>
<dbReference type="AlphaFoldDB" id="A0AAV3J6Z3"/>